<evidence type="ECO:0000256" key="1">
    <source>
        <dbReference type="SAM" id="SignalP"/>
    </source>
</evidence>
<dbReference type="InterPro" id="IPR003737">
    <property type="entry name" value="GlcNAc_PI_deacetylase-related"/>
</dbReference>
<dbReference type="EMBL" id="FODE01000012">
    <property type="protein sequence ID" value="SEN65851.1"/>
    <property type="molecule type" value="Genomic_DNA"/>
</dbReference>
<name>A0A1H8IC13_9RHOB</name>
<keyword evidence="3" id="KW-1185">Reference proteome</keyword>
<sequence length="239" mass="26939">MFFRFCFRFRKTVCFMVQFLSPTVESTVLSVFAHPDDAELSCFGLLAKLRESGWKIVMAIATRGENGADSQAWNRESEARASAALIGAEVVFGDFRDGSVPRSSDLIGWVDSLLETWRPALIVTHFAGEARLAHQDHVAVEAAVHIATRRAAWLPDLLLAEGVDAEPSFRPNWFADVTAQFDCKLRALATHESQAGKPYMRADFTRLRARRWELQFPSNDMSETAPRYWEAFVSARHVI</sequence>
<organism evidence="2 3">
    <name type="scientific">Paracoccus alcaliphilus</name>
    <dbReference type="NCBI Taxonomy" id="34002"/>
    <lineage>
        <taxon>Bacteria</taxon>
        <taxon>Pseudomonadati</taxon>
        <taxon>Pseudomonadota</taxon>
        <taxon>Alphaproteobacteria</taxon>
        <taxon>Rhodobacterales</taxon>
        <taxon>Paracoccaceae</taxon>
        <taxon>Paracoccus</taxon>
    </lineage>
</organism>
<protein>
    <submittedName>
        <fullName evidence="2">N-acetylglucosaminyl deacetylase, LmbE family</fullName>
    </submittedName>
</protein>
<evidence type="ECO:0000313" key="2">
    <source>
        <dbReference type="EMBL" id="SEN65851.1"/>
    </source>
</evidence>
<dbReference type="InterPro" id="IPR024078">
    <property type="entry name" value="LmbE-like_dom_sf"/>
</dbReference>
<dbReference type="PANTHER" id="PTHR12993:SF30">
    <property type="entry name" value="N-ACETYL-ALPHA-D-GLUCOSAMINYL L-MALATE DEACETYLASE 1"/>
    <property type="match status" value="1"/>
</dbReference>
<dbReference type="Gene3D" id="3.40.50.10320">
    <property type="entry name" value="LmbE-like"/>
    <property type="match status" value="1"/>
</dbReference>
<accession>A0A1H8IC13</accession>
<dbReference type="STRING" id="34002.SAMN04489859_101241"/>
<gene>
    <name evidence="2" type="ORF">SAMN04489859_101241</name>
</gene>
<dbReference type="SUPFAM" id="SSF102588">
    <property type="entry name" value="LmbE-like"/>
    <property type="match status" value="1"/>
</dbReference>
<feature type="chain" id="PRO_5011497398" evidence="1">
    <location>
        <begin position="27"/>
        <end position="239"/>
    </location>
</feature>
<keyword evidence="1" id="KW-0732">Signal</keyword>
<dbReference type="Proteomes" id="UP000199054">
    <property type="component" value="Unassembled WGS sequence"/>
</dbReference>
<proteinExistence type="predicted"/>
<feature type="signal peptide" evidence="1">
    <location>
        <begin position="1"/>
        <end position="26"/>
    </location>
</feature>
<evidence type="ECO:0000313" key="3">
    <source>
        <dbReference type="Proteomes" id="UP000199054"/>
    </source>
</evidence>
<dbReference type="GO" id="GO:0016811">
    <property type="term" value="F:hydrolase activity, acting on carbon-nitrogen (but not peptide) bonds, in linear amides"/>
    <property type="evidence" value="ECO:0007669"/>
    <property type="project" value="TreeGrafter"/>
</dbReference>
<dbReference type="PANTHER" id="PTHR12993">
    <property type="entry name" value="N-ACETYLGLUCOSAMINYL-PHOSPHATIDYLINOSITOL DE-N-ACETYLASE-RELATED"/>
    <property type="match status" value="1"/>
</dbReference>
<dbReference type="Pfam" id="PF02585">
    <property type="entry name" value="PIG-L"/>
    <property type="match status" value="1"/>
</dbReference>
<dbReference type="AlphaFoldDB" id="A0A1H8IC13"/>
<reference evidence="2 3" key="1">
    <citation type="submission" date="2016-10" db="EMBL/GenBank/DDBJ databases">
        <authorList>
            <person name="de Groot N.N."/>
        </authorList>
    </citation>
    <scope>NUCLEOTIDE SEQUENCE [LARGE SCALE GENOMIC DNA]</scope>
    <source>
        <strain evidence="2 3">DSM 8512</strain>
    </source>
</reference>